<feature type="repeat" description="WD" evidence="6">
    <location>
        <begin position="498"/>
        <end position="532"/>
    </location>
</feature>
<dbReference type="PANTHER" id="PTHR19853">
    <property type="entry name" value="WD REPEAT CONTAINING PROTEIN 3 WDR3"/>
    <property type="match status" value="1"/>
</dbReference>
<dbReference type="CDD" id="cd00200">
    <property type="entry name" value="WD40"/>
    <property type="match status" value="2"/>
</dbReference>
<dbReference type="SUPFAM" id="SSF117289">
    <property type="entry name" value="Nucleoporin domain"/>
    <property type="match status" value="1"/>
</dbReference>
<organism evidence="9 10">
    <name type="scientific">Laetiporus sulphureus 93-53</name>
    <dbReference type="NCBI Taxonomy" id="1314785"/>
    <lineage>
        <taxon>Eukaryota</taxon>
        <taxon>Fungi</taxon>
        <taxon>Dikarya</taxon>
        <taxon>Basidiomycota</taxon>
        <taxon>Agaricomycotina</taxon>
        <taxon>Agaricomycetes</taxon>
        <taxon>Polyporales</taxon>
        <taxon>Laetiporus</taxon>
    </lineage>
</organism>
<dbReference type="Pfam" id="PF25172">
    <property type="entry name" value="Beta-prop_WDR3_2nd"/>
    <property type="match status" value="1"/>
</dbReference>
<comment type="subcellular location">
    <subcellularLocation>
        <location evidence="1">Nucleus</location>
        <location evidence="1">Nucleolus</location>
    </subcellularLocation>
</comment>
<evidence type="ECO:0000256" key="3">
    <source>
        <dbReference type="ARBA" id="ARBA00022737"/>
    </source>
</evidence>
<feature type="repeat" description="WD" evidence="6">
    <location>
        <begin position="152"/>
        <end position="193"/>
    </location>
</feature>
<dbReference type="RefSeq" id="XP_040770308.1">
    <property type="nucleotide sequence ID" value="XM_040907567.1"/>
</dbReference>
<dbReference type="PRINTS" id="PR00320">
    <property type="entry name" value="GPROTEINBRPT"/>
</dbReference>
<gene>
    <name evidence="9" type="ORF">LAESUDRAFT_719108</name>
</gene>
<dbReference type="InterPro" id="IPR051570">
    <property type="entry name" value="TBC1_cilium_biogenesis"/>
</dbReference>
<feature type="repeat" description="WD" evidence="6">
    <location>
        <begin position="596"/>
        <end position="637"/>
    </location>
</feature>
<evidence type="ECO:0000256" key="2">
    <source>
        <dbReference type="ARBA" id="ARBA00022574"/>
    </source>
</evidence>
<dbReference type="InParanoid" id="A0A165IA91"/>
<evidence type="ECO:0000256" key="6">
    <source>
        <dbReference type="PROSITE-ProRule" id="PRU00221"/>
    </source>
</evidence>
<dbReference type="PROSITE" id="PS50294">
    <property type="entry name" value="WD_REPEATS_REGION"/>
    <property type="match status" value="4"/>
</dbReference>
<proteinExistence type="inferred from homology"/>
<evidence type="ECO:0000313" key="9">
    <source>
        <dbReference type="EMBL" id="KZT12798.1"/>
    </source>
</evidence>
<evidence type="ECO:0000313" key="10">
    <source>
        <dbReference type="Proteomes" id="UP000076871"/>
    </source>
</evidence>
<dbReference type="STRING" id="1314785.A0A165IA91"/>
<feature type="compositionally biased region" description="Basic and acidic residues" evidence="7">
    <location>
        <begin position="307"/>
        <end position="316"/>
    </location>
</feature>
<evidence type="ECO:0000256" key="5">
    <source>
        <dbReference type="ARBA" id="ARBA00038229"/>
    </source>
</evidence>
<dbReference type="SMART" id="SM00320">
    <property type="entry name" value="WD40"/>
    <property type="match status" value="12"/>
</dbReference>
<name>A0A165IA91_9APHY</name>
<dbReference type="EMBL" id="KV427605">
    <property type="protein sequence ID" value="KZT12798.1"/>
    <property type="molecule type" value="Genomic_DNA"/>
</dbReference>
<dbReference type="InterPro" id="IPR015943">
    <property type="entry name" value="WD40/YVTN_repeat-like_dom_sf"/>
</dbReference>
<dbReference type="OrthoDB" id="407922at2759"/>
<dbReference type="AlphaFoldDB" id="A0A165IA91"/>
<feature type="region of interest" description="Disordered" evidence="7">
    <location>
        <begin position="751"/>
        <end position="775"/>
    </location>
</feature>
<evidence type="ECO:0000256" key="7">
    <source>
        <dbReference type="SAM" id="MobiDB-lite"/>
    </source>
</evidence>
<feature type="repeat" description="WD" evidence="6">
    <location>
        <begin position="411"/>
        <end position="444"/>
    </location>
</feature>
<dbReference type="InterPro" id="IPR001680">
    <property type="entry name" value="WD40_rpt"/>
</dbReference>
<reference evidence="9 10" key="1">
    <citation type="journal article" date="2016" name="Mol. Biol. Evol.">
        <title>Comparative Genomics of Early-Diverging Mushroom-Forming Fungi Provides Insights into the Origins of Lignocellulose Decay Capabilities.</title>
        <authorList>
            <person name="Nagy L.G."/>
            <person name="Riley R."/>
            <person name="Tritt A."/>
            <person name="Adam C."/>
            <person name="Daum C."/>
            <person name="Floudas D."/>
            <person name="Sun H."/>
            <person name="Yadav J.S."/>
            <person name="Pangilinan J."/>
            <person name="Larsson K.H."/>
            <person name="Matsuura K."/>
            <person name="Barry K."/>
            <person name="Labutti K."/>
            <person name="Kuo R."/>
            <person name="Ohm R.A."/>
            <person name="Bhattacharya S.S."/>
            <person name="Shirouzu T."/>
            <person name="Yoshinaga Y."/>
            <person name="Martin F.M."/>
            <person name="Grigoriev I.V."/>
            <person name="Hibbett D.S."/>
        </authorList>
    </citation>
    <scope>NUCLEOTIDE SEQUENCE [LARGE SCALE GENOMIC DNA]</scope>
    <source>
        <strain evidence="9 10">93-53</strain>
    </source>
</reference>
<dbReference type="InterPro" id="IPR019775">
    <property type="entry name" value="WD40_repeat_CS"/>
</dbReference>
<dbReference type="GO" id="GO:0034388">
    <property type="term" value="C:Pwp2p-containing subcomplex of 90S preribosome"/>
    <property type="evidence" value="ECO:0007669"/>
    <property type="project" value="TreeGrafter"/>
</dbReference>
<feature type="repeat" description="WD" evidence="6">
    <location>
        <begin position="97"/>
        <end position="130"/>
    </location>
</feature>
<dbReference type="Proteomes" id="UP000076871">
    <property type="component" value="Unassembled WGS sequence"/>
</dbReference>
<dbReference type="PANTHER" id="PTHR19853:SF0">
    <property type="entry name" value="WD REPEAT-CONTAINING PROTEIN 3"/>
    <property type="match status" value="1"/>
</dbReference>
<dbReference type="PROSITE" id="PS00678">
    <property type="entry name" value="WD_REPEATS_1"/>
    <property type="match status" value="4"/>
</dbReference>
<dbReference type="Pfam" id="PF04003">
    <property type="entry name" value="Utp12"/>
    <property type="match status" value="1"/>
</dbReference>
<feature type="repeat" description="WD" evidence="6">
    <location>
        <begin position="194"/>
        <end position="228"/>
    </location>
</feature>
<dbReference type="GO" id="GO:0030515">
    <property type="term" value="F:snoRNA binding"/>
    <property type="evidence" value="ECO:0007669"/>
    <property type="project" value="TreeGrafter"/>
</dbReference>
<keyword evidence="10" id="KW-1185">Reference proteome</keyword>
<evidence type="ECO:0000256" key="4">
    <source>
        <dbReference type="ARBA" id="ARBA00023242"/>
    </source>
</evidence>
<feature type="domain" description="Small-subunit processome Utp12" evidence="8">
    <location>
        <begin position="837"/>
        <end position="940"/>
    </location>
</feature>
<dbReference type="InterPro" id="IPR007148">
    <property type="entry name" value="SSU_processome_Utp12"/>
</dbReference>
<comment type="similarity">
    <text evidence="5">Belongs to the WD repeat WDR3/UTP12 family.</text>
</comment>
<dbReference type="SUPFAM" id="SSF50978">
    <property type="entry name" value="WD40 repeat-like"/>
    <property type="match status" value="1"/>
</dbReference>
<dbReference type="GO" id="GO:0032040">
    <property type="term" value="C:small-subunit processome"/>
    <property type="evidence" value="ECO:0007669"/>
    <property type="project" value="TreeGrafter"/>
</dbReference>
<protein>
    <submittedName>
        <fullName evidence="9">WD40 repeat-like protein</fullName>
    </submittedName>
</protein>
<evidence type="ECO:0000256" key="1">
    <source>
        <dbReference type="ARBA" id="ARBA00004604"/>
    </source>
</evidence>
<evidence type="ECO:0000259" key="8">
    <source>
        <dbReference type="Pfam" id="PF04003"/>
    </source>
</evidence>
<dbReference type="PROSITE" id="PS50082">
    <property type="entry name" value="WD_REPEATS_2"/>
    <property type="match status" value="8"/>
</dbReference>
<sequence length="977" mass="109014">MVQTYLKHGPTQAFGLVCSSSSNSHYDGKLAYVPALEDVLVWDVKKGEQLAMWHETGLRAEVTCILRSPQKDTFAVGYADGSIRLWSASSGSVVATFNGHKKAVTALAFDEAGARLASGSQDTDLILWDVVGEAGLFRLRGHRDQITAIRFIVPNSSSVPSTSTGSAPSYLLTSSKDTFLKLWDLSTQHCIQTLVAHRSEIWTIDVDSKHELVFTGSGEGELKAWKIDHEALAEGLRETEAGEVAKLIHPMATLPLASNHRVAQIAFHPSSSYLAVQSHDRSVEIFRIRTEDEVRKKQARRRKRMKEKKEQAKTIDQKGTATGEQEGEDAIEVAKENKDIQLVDLFTPYMVVRASGKVRSFDFADEENGAKSATQVLLALSTNALEVYSIPQPTKSKDASPEATRIYSVDLPGHRTDVRTLCLSSNDELLASGSNGLLKIWNMKKLGDDNCPTCIRTMECSNAVCSTFLPGDRQVAVGTKSGEILIYDLASSSLVESVKAHESTVWSIHVRADGQALVSGSADKDIKFWEFEQKLVDNENPRFPKLLTLVHVRTLKMTDDVLCVRYSPNSKYLAVALLDSTVKVFYQDTLKFFLSLYGHKLPVLSMDISGDSKLIVTCSADKNVKIWGLDFGDCHRSIFAHDDSIMQVAFERNDVRDFDSKPSHYFWTVGKDKMLKYWDGDKFENIQKLDGHHGEVWALAVSNQGKFVVTGSHDKSIRVWEKLNEELFLEEERERELENLFESGIAETFNRTDAPIGSGADDADPNASVGGAEVTSVSKQTTETLMAGEKIMMAIELADAEIAAFSEYEETMAKGGLSEQVAPPPRNPVLAAYDVDPEEYVLKVVEQIPGTALYDALLVLPFGNVVSLMRYLNIWAQKDWNIVLTSRIIFFLLKTHYHQIVANRVMRTALIPLRKHLRESLRKQKDAVSYNLAALKFVKRQNDAQRLAEFYEEGIDEEKIKERITEGKKRKRVTIKA</sequence>
<feature type="region of interest" description="Disordered" evidence="7">
    <location>
        <begin position="299"/>
        <end position="327"/>
    </location>
</feature>
<feature type="repeat" description="WD" evidence="6">
    <location>
        <begin position="55"/>
        <end position="96"/>
    </location>
</feature>
<dbReference type="GO" id="GO:0030490">
    <property type="term" value="P:maturation of SSU-rRNA"/>
    <property type="evidence" value="ECO:0007669"/>
    <property type="project" value="TreeGrafter"/>
</dbReference>
<keyword evidence="4" id="KW-0539">Nucleus</keyword>
<keyword evidence="3" id="KW-0677">Repeat</keyword>
<dbReference type="InterPro" id="IPR020472">
    <property type="entry name" value="WD40_PAC1"/>
</dbReference>
<dbReference type="FunCoup" id="A0A165IA91">
    <property type="interactions" value="951"/>
</dbReference>
<accession>A0A165IA91</accession>
<dbReference type="FunFam" id="2.130.10.10:FF:000178">
    <property type="entry name" value="WD repeat domain 3"/>
    <property type="match status" value="1"/>
</dbReference>
<dbReference type="InterPro" id="IPR036322">
    <property type="entry name" value="WD40_repeat_dom_sf"/>
</dbReference>
<feature type="repeat" description="WD" evidence="6">
    <location>
        <begin position="689"/>
        <end position="721"/>
    </location>
</feature>
<keyword evidence="2 6" id="KW-0853">WD repeat</keyword>
<dbReference type="FunFam" id="2.130.10.10:FF:000157">
    <property type="entry name" value="WD repeat domain 3"/>
    <property type="match status" value="1"/>
</dbReference>
<dbReference type="GeneID" id="63824596"/>
<dbReference type="Pfam" id="PF25173">
    <property type="entry name" value="Beta-prop_WDR3_1st"/>
    <property type="match status" value="1"/>
</dbReference>
<dbReference type="Gene3D" id="2.130.10.10">
    <property type="entry name" value="YVTN repeat-like/Quinoprotein amine dehydrogenase"/>
    <property type="match status" value="4"/>
</dbReference>